<dbReference type="OrthoDB" id="6288785at2759"/>
<feature type="compositionally biased region" description="Basic and acidic residues" evidence="1">
    <location>
        <begin position="734"/>
        <end position="749"/>
    </location>
</feature>
<feature type="region of interest" description="Disordered" evidence="1">
    <location>
        <begin position="620"/>
        <end position="870"/>
    </location>
</feature>
<feature type="compositionally biased region" description="Acidic residues" evidence="1">
    <location>
        <begin position="353"/>
        <end position="370"/>
    </location>
</feature>
<feature type="compositionally biased region" description="Basic residues" evidence="1">
    <location>
        <begin position="1347"/>
        <end position="1359"/>
    </location>
</feature>
<evidence type="ECO:0000313" key="4">
    <source>
        <dbReference type="Proteomes" id="UP000807306"/>
    </source>
</evidence>
<feature type="compositionally biased region" description="Polar residues" evidence="1">
    <location>
        <begin position="646"/>
        <end position="656"/>
    </location>
</feature>
<feature type="compositionally biased region" description="Low complexity" evidence="1">
    <location>
        <begin position="836"/>
        <end position="849"/>
    </location>
</feature>
<feature type="compositionally biased region" description="Polar residues" evidence="1">
    <location>
        <begin position="1085"/>
        <end position="1095"/>
    </location>
</feature>
<feature type="region of interest" description="Disordered" evidence="1">
    <location>
        <begin position="297"/>
        <end position="527"/>
    </location>
</feature>
<feature type="region of interest" description="Disordered" evidence="1">
    <location>
        <begin position="173"/>
        <end position="196"/>
    </location>
</feature>
<feature type="compositionally biased region" description="Low complexity" evidence="1">
    <location>
        <begin position="626"/>
        <end position="645"/>
    </location>
</feature>
<dbReference type="PANTHER" id="PTHR48209">
    <property type="entry name" value="AGL056WP"/>
    <property type="match status" value="1"/>
</dbReference>
<dbReference type="SUPFAM" id="SSF49879">
    <property type="entry name" value="SMAD/FHA domain"/>
    <property type="match status" value="1"/>
</dbReference>
<feature type="compositionally biased region" description="Low complexity" evidence="1">
    <location>
        <begin position="574"/>
        <end position="586"/>
    </location>
</feature>
<feature type="compositionally biased region" description="Basic and acidic residues" evidence="1">
    <location>
        <begin position="343"/>
        <end position="352"/>
    </location>
</feature>
<feature type="compositionally biased region" description="Gly residues" evidence="1">
    <location>
        <begin position="317"/>
        <end position="326"/>
    </location>
</feature>
<feature type="compositionally biased region" description="Acidic residues" evidence="1">
    <location>
        <begin position="1054"/>
        <end position="1065"/>
    </location>
</feature>
<organism evidence="3 4">
    <name type="scientific">Crepidotus variabilis</name>
    <dbReference type="NCBI Taxonomy" id="179855"/>
    <lineage>
        <taxon>Eukaryota</taxon>
        <taxon>Fungi</taxon>
        <taxon>Dikarya</taxon>
        <taxon>Basidiomycota</taxon>
        <taxon>Agaricomycotina</taxon>
        <taxon>Agaricomycetes</taxon>
        <taxon>Agaricomycetidae</taxon>
        <taxon>Agaricales</taxon>
        <taxon>Agaricineae</taxon>
        <taxon>Crepidotaceae</taxon>
        <taxon>Crepidotus</taxon>
    </lineage>
</organism>
<feature type="compositionally biased region" description="Acidic residues" evidence="1">
    <location>
        <begin position="947"/>
        <end position="960"/>
    </location>
</feature>
<gene>
    <name evidence="3" type="ORF">CPB83DRAFT_849529</name>
</gene>
<accession>A0A9P6EK19</accession>
<feature type="compositionally biased region" description="Acidic residues" evidence="1">
    <location>
        <begin position="398"/>
        <end position="420"/>
    </location>
</feature>
<keyword evidence="4" id="KW-1185">Reference proteome</keyword>
<dbReference type="InterPro" id="IPR008984">
    <property type="entry name" value="SMAD_FHA_dom_sf"/>
</dbReference>
<feature type="domain" description="FHA" evidence="2">
    <location>
        <begin position="45"/>
        <end position="93"/>
    </location>
</feature>
<dbReference type="PANTHER" id="PTHR48209:SF2">
    <property type="entry name" value="FI24008P1"/>
    <property type="match status" value="1"/>
</dbReference>
<evidence type="ECO:0000256" key="1">
    <source>
        <dbReference type="SAM" id="MobiDB-lite"/>
    </source>
</evidence>
<feature type="compositionally biased region" description="Acidic residues" evidence="1">
    <location>
        <begin position="1145"/>
        <end position="1165"/>
    </location>
</feature>
<evidence type="ECO:0000313" key="3">
    <source>
        <dbReference type="EMBL" id="KAF9531191.1"/>
    </source>
</evidence>
<feature type="compositionally biased region" description="Polar residues" evidence="1">
    <location>
        <begin position="961"/>
        <end position="991"/>
    </location>
</feature>
<proteinExistence type="predicted"/>
<dbReference type="EMBL" id="MU157836">
    <property type="protein sequence ID" value="KAF9531191.1"/>
    <property type="molecule type" value="Genomic_DNA"/>
</dbReference>
<feature type="compositionally biased region" description="Polar residues" evidence="1">
    <location>
        <begin position="473"/>
        <end position="485"/>
    </location>
</feature>
<dbReference type="InterPro" id="IPR000253">
    <property type="entry name" value="FHA_dom"/>
</dbReference>
<sequence length="1359" mass="146066">MDTSGFCQVGRYGTLSLLKRLSQDNDANGNGDNIITSFGIDDDELTFGSSTTCGVRLYYPDVESLHCKIVFENYKAFLAVLGASGVLVDGCKVYPHTSGGSSEQTIIPLSNMSEFEIHSKRFRFAYPPKEMRKALYATPARPPQKSLRLSMIHSAQVFSPRPSTDPRENLRVLQSPLKNPSRSPMKPRNPSPLKARTILEEDEELEDEDNEEEEDIVLVHTNHPRVVEEEKDLVILEAVPVQLLSPSKLSNEFPILPVASQNAQPKTPPRRRSLGGNALHRAVLIRSAQRAVRKAEVEAEDEEEEMEVLGVLDGVGVDDGGAGGNGVEEEERGDDVEGGQGEEAEKKDRSFDFEEDTDSDEDEEEEDDEEYVKNKNAQKSLWRKSIERILPWSRSDVNEDPDTSNDTNDTDDTEETEDTNEPDKQDQDQDESMESLESAENDENEEPLALPAPLPTPTRKTLGAFMTPGPHHPNTNGTAKDTTNGLPVRRNLFPQATIPPKDSQSQPAAGNSGAPGPGRFSLGGGEARRVVIEQPWRVRDLVVPMPPMPSTQSGDNLDSNGPSRGTTLGGIRAPTTPTTPLKGGPTPIRPKLTPSVSEEERRAIQERRRSAVKMLGSGLEWIPGMSPAKSSGVSSSSSSNAGLVSMTTATAMSSGVQEPRGEGDGRRSRSVSPVKQNGALRMGGFRPTSGSPTKGRPLAHAISEEDSFSYEGDGHTERENTNSAANQSTDDEMDTRGLLERMKETVEGMKRRRSVVLGTPQGKTPGTVPRTNAMMLETGNDQRREDEAVVVDQPLGSTKIGTVHGTPARSRSKSPLPPSATMERGRSKSPLPATQQSSRSRATTPPSSQAVDDHEEKEKPFSLLRPGAMEERRQTLTFAAQHAEDEAMDTVEDVDEGVPLMLPTVVVEDTAMSDVGDPLDEDEREQEVIQKTPKEATKSKAHKVAEQEQENENVEMDDEVPSTQVQQSTKPSSKTRSAAKTPTSRQKSRTPQPADVVEAEGEQEEEPETKIGPPRRARKASPASIGEDRDESQLEEPLIKEPAKRGRKPRSVTEDEPEREAEVEVEPTPAPVKRGRPKKIVTPPEASQSEGSSKPASRVKPPSKSTTVAAAKKPVSKTRAAATTKPVPTSRAKAATGRKMPSTQPEEDDDAEADPLDSYEEDDSDLPAPPARLTAAAKAKAKAATPATATKRKGASVKKEAEEEAPAKTPATRVGRSAKATAGSGKTTPATTTGGKVAKETPTATAAATKATRGRPKTPATAPAATTTNNAVAEKENQASGSGSGSGSAGSEEPDEASGAVKIRVSRSRGAAATAVATKKTPATTGAAKKVKNEEEPDDSAAPARTRATRVMRTRVKTG</sequence>
<dbReference type="Gene3D" id="2.60.200.20">
    <property type="match status" value="1"/>
</dbReference>
<feature type="compositionally biased region" description="Acidic residues" evidence="1">
    <location>
        <begin position="997"/>
        <end position="1007"/>
    </location>
</feature>
<comment type="caution">
    <text evidence="3">The sequence shown here is derived from an EMBL/GenBank/DDBJ whole genome shotgun (WGS) entry which is preliminary data.</text>
</comment>
<feature type="compositionally biased region" description="Low complexity" evidence="1">
    <location>
        <begin position="1171"/>
        <end position="1189"/>
    </location>
</feature>
<feature type="compositionally biased region" description="Acidic residues" evidence="1">
    <location>
        <begin position="298"/>
        <end position="307"/>
    </location>
</feature>
<dbReference type="Proteomes" id="UP000807306">
    <property type="component" value="Unassembled WGS sequence"/>
</dbReference>
<feature type="region of interest" description="Disordered" evidence="1">
    <location>
        <begin position="542"/>
        <end position="606"/>
    </location>
</feature>
<name>A0A9P6EK19_9AGAR</name>
<feature type="compositionally biased region" description="Low complexity" evidence="1">
    <location>
        <begin position="1310"/>
        <end position="1328"/>
    </location>
</feature>
<protein>
    <recommendedName>
        <fullName evidence="2">FHA domain-containing protein</fullName>
    </recommendedName>
</protein>
<feature type="compositionally biased region" description="Gly residues" evidence="1">
    <location>
        <begin position="513"/>
        <end position="525"/>
    </location>
</feature>
<feature type="compositionally biased region" description="Basic and acidic residues" evidence="1">
    <location>
        <begin position="926"/>
        <end position="946"/>
    </location>
</feature>
<evidence type="ECO:0000259" key="2">
    <source>
        <dbReference type="PROSITE" id="PS50006"/>
    </source>
</evidence>
<feature type="compositionally biased region" description="Polar residues" evidence="1">
    <location>
        <begin position="550"/>
        <end position="566"/>
    </location>
</feature>
<dbReference type="PROSITE" id="PS50006">
    <property type="entry name" value="FHA_DOMAIN"/>
    <property type="match status" value="1"/>
</dbReference>
<reference evidence="3" key="1">
    <citation type="submission" date="2020-11" db="EMBL/GenBank/DDBJ databases">
        <authorList>
            <consortium name="DOE Joint Genome Institute"/>
            <person name="Ahrendt S."/>
            <person name="Riley R."/>
            <person name="Andreopoulos W."/>
            <person name="Labutti K."/>
            <person name="Pangilinan J."/>
            <person name="Ruiz-Duenas F.J."/>
            <person name="Barrasa J.M."/>
            <person name="Sanchez-Garcia M."/>
            <person name="Camarero S."/>
            <person name="Miyauchi S."/>
            <person name="Serrano A."/>
            <person name="Linde D."/>
            <person name="Babiker R."/>
            <person name="Drula E."/>
            <person name="Ayuso-Fernandez I."/>
            <person name="Pacheco R."/>
            <person name="Padilla G."/>
            <person name="Ferreira P."/>
            <person name="Barriuso J."/>
            <person name="Kellner H."/>
            <person name="Castanera R."/>
            <person name="Alfaro M."/>
            <person name="Ramirez L."/>
            <person name="Pisabarro A.G."/>
            <person name="Kuo A."/>
            <person name="Tritt A."/>
            <person name="Lipzen A."/>
            <person name="He G."/>
            <person name="Yan M."/>
            <person name="Ng V."/>
            <person name="Cullen D."/>
            <person name="Martin F."/>
            <person name="Rosso M.-N."/>
            <person name="Henrissat B."/>
            <person name="Hibbett D."/>
            <person name="Martinez A.T."/>
            <person name="Grigoriev I.V."/>
        </authorList>
    </citation>
    <scope>NUCLEOTIDE SEQUENCE</scope>
    <source>
        <strain evidence="3">CBS 506.95</strain>
    </source>
</reference>
<feature type="compositionally biased region" description="Basic and acidic residues" evidence="1">
    <location>
        <begin position="851"/>
        <end position="860"/>
    </location>
</feature>
<feature type="region of interest" description="Disordered" evidence="1">
    <location>
        <begin position="909"/>
        <end position="1359"/>
    </location>
</feature>
<feature type="compositionally biased region" description="Low complexity" evidence="1">
    <location>
        <begin position="1207"/>
        <end position="1271"/>
    </location>
</feature>
<feature type="compositionally biased region" description="Acidic residues" evidence="1">
    <location>
        <begin position="327"/>
        <end position="342"/>
    </location>
</feature>
<feature type="compositionally biased region" description="Acidic residues" evidence="1">
    <location>
        <begin position="428"/>
        <end position="446"/>
    </location>
</feature>